<evidence type="ECO:0000256" key="5">
    <source>
        <dbReference type="ARBA" id="ARBA00022833"/>
    </source>
</evidence>
<evidence type="ECO:0000256" key="3">
    <source>
        <dbReference type="ARBA" id="ARBA00022723"/>
    </source>
</evidence>
<evidence type="ECO:0000313" key="10">
    <source>
        <dbReference type="Proteomes" id="UP000796880"/>
    </source>
</evidence>
<keyword evidence="10" id="KW-1185">Reference proteome</keyword>
<dbReference type="GO" id="GO:0004842">
    <property type="term" value="F:ubiquitin-protein transferase activity"/>
    <property type="evidence" value="ECO:0007669"/>
    <property type="project" value="InterPro"/>
</dbReference>
<dbReference type="Proteomes" id="UP000796880">
    <property type="component" value="Unassembled WGS sequence"/>
</dbReference>
<dbReference type="GO" id="GO:0016567">
    <property type="term" value="P:protein ubiquitination"/>
    <property type="evidence" value="ECO:0007669"/>
    <property type="project" value="InterPro"/>
</dbReference>
<reference evidence="9" key="1">
    <citation type="submission" date="2020-03" db="EMBL/GenBank/DDBJ databases">
        <title>A high-quality chromosome-level genome assembly of a woody plant with both climbing and erect habits, Rhamnella rubrinervis.</title>
        <authorList>
            <person name="Lu Z."/>
            <person name="Yang Y."/>
            <person name="Zhu X."/>
            <person name="Sun Y."/>
        </authorList>
    </citation>
    <scope>NUCLEOTIDE SEQUENCE</scope>
    <source>
        <strain evidence="9">BYM</strain>
        <tissue evidence="9">Leaf</tissue>
    </source>
</reference>
<keyword evidence="5" id="KW-0862">Zinc</keyword>
<dbReference type="PANTHER" id="PTHR11685">
    <property type="entry name" value="RBR FAMILY RING FINGER AND IBR DOMAIN-CONTAINING"/>
    <property type="match status" value="1"/>
</dbReference>
<keyword evidence="4 6" id="KW-0863">Zinc-finger</keyword>
<evidence type="ECO:0000256" key="4">
    <source>
        <dbReference type="ARBA" id="ARBA00022771"/>
    </source>
</evidence>
<protein>
    <recommendedName>
        <fullName evidence="8">RING-type domain-containing protein</fullName>
    </recommendedName>
</protein>
<organism evidence="9 10">
    <name type="scientific">Rhamnella rubrinervis</name>
    <dbReference type="NCBI Taxonomy" id="2594499"/>
    <lineage>
        <taxon>Eukaryota</taxon>
        <taxon>Viridiplantae</taxon>
        <taxon>Streptophyta</taxon>
        <taxon>Embryophyta</taxon>
        <taxon>Tracheophyta</taxon>
        <taxon>Spermatophyta</taxon>
        <taxon>Magnoliopsida</taxon>
        <taxon>eudicotyledons</taxon>
        <taxon>Gunneridae</taxon>
        <taxon>Pentapetalae</taxon>
        <taxon>rosids</taxon>
        <taxon>fabids</taxon>
        <taxon>Rosales</taxon>
        <taxon>Rhamnaceae</taxon>
        <taxon>rhamnoid group</taxon>
        <taxon>Rhamneae</taxon>
        <taxon>Rhamnella</taxon>
    </lineage>
</organism>
<comment type="function">
    <text evidence="1">Might act as an E3 ubiquitin-protein ligase, or as part of E3 complex, which accepts ubiquitin from specific E2 ubiquitin-conjugating enzymes and then transfers it to substrates.</text>
</comment>
<dbReference type="InterPro" id="IPR017907">
    <property type="entry name" value="Znf_RING_CS"/>
</dbReference>
<evidence type="ECO:0000256" key="1">
    <source>
        <dbReference type="ARBA" id="ARBA00003976"/>
    </source>
</evidence>
<dbReference type="InterPro" id="IPR031127">
    <property type="entry name" value="E3_UB_ligase_RBR"/>
</dbReference>
<proteinExistence type="inferred from homology"/>
<keyword evidence="7" id="KW-0732">Signal</keyword>
<feature type="chain" id="PRO_5035479953" description="RING-type domain-containing protein" evidence="7">
    <location>
        <begin position="24"/>
        <end position="293"/>
    </location>
</feature>
<evidence type="ECO:0000313" key="9">
    <source>
        <dbReference type="EMBL" id="KAF3455046.1"/>
    </source>
</evidence>
<dbReference type="OrthoDB" id="9977870at2759"/>
<sequence>MQNLKSQLSYVFLFSLLTYSVTGSVPPRHCKIETLVNQVALLRRNFTYCSPSLVASNDMKFAFQFARDAVVSQISWCAETSKDKSLKETCVICFEDIEVSKMFSIDRCLHRYCFSCMRQHVEVKLLNGLIAECPHEGCKSEVNIESCGEFLPPELVKVPWHNYMTCYDYKRSNPQACADDQKLESLATKKRWRGCPRVVCAVLAILFVADVRLSFAIPVELNGRTRGPRVAVRSGMSATSYVMFANDENDESMIYCQTERSFIPIISGLLSTSEALKLCFGFRRPLGCPIAYL</sequence>
<comment type="caution">
    <text evidence="9">The sequence shown here is derived from an EMBL/GenBank/DDBJ whole genome shotgun (WGS) entry which is preliminary data.</text>
</comment>
<dbReference type="PROSITE" id="PS50089">
    <property type="entry name" value="ZF_RING_2"/>
    <property type="match status" value="1"/>
</dbReference>
<accession>A0A8K0MQH7</accession>
<dbReference type="Gene3D" id="3.30.40.10">
    <property type="entry name" value="Zinc/RING finger domain, C3HC4 (zinc finger)"/>
    <property type="match status" value="1"/>
</dbReference>
<evidence type="ECO:0000256" key="6">
    <source>
        <dbReference type="PROSITE-ProRule" id="PRU00175"/>
    </source>
</evidence>
<dbReference type="EMBL" id="VOIH02000002">
    <property type="protein sequence ID" value="KAF3455046.1"/>
    <property type="molecule type" value="Genomic_DNA"/>
</dbReference>
<dbReference type="InterPro" id="IPR018957">
    <property type="entry name" value="Znf_C3HC4_RING-type"/>
</dbReference>
<keyword evidence="3" id="KW-0479">Metal-binding</keyword>
<dbReference type="PROSITE" id="PS00518">
    <property type="entry name" value="ZF_RING_1"/>
    <property type="match status" value="1"/>
</dbReference>
<evidence type="ECO:0000256" key="7">
    <source>
        <dbReference type="SAM" id="SignalP"/>
    </source>
</evidence>
<dbReference type="AlphaFoldDB" id="A0A8K0MQH7"/>
<evidence type="ECO:0000256" key="2">
    <source>
        <dbReference type="ARBA" id="ARBA00005884"/>
    </source>
</evidence>
<evidence type="ECO:0000259" key="8">
    <source>
        <dbReference type="PROSITE" id="PS50089"/>
    </source>
</evidence>
<dbReference type="InterPro" id="IPR001841">
    <property type="entry name" value="Znf_RING"/>
</dbReference>
<comment type="similarity">
    <text evidence="2">Belongs to the RBR family. Ariadne subfamily.</text>
</comment>
<dbReference type="FunFam" id="3.30.40.10:FF:000230">
    <property type="entry name" value="RBR-type E3 ubiquitin transferase"/>
    <property type="match status" value="1"/>
</dbReference>
<feature type="signal peptide" evidence="7">
    <location>
        <begin position="1"/>
        <end position="23"/>
    </location>
</feature>
<gene>
    <name evidence="9" type="ORF">FNV43_RR05494</name>
</gene>
<dbReference type="Pfam" id="PF00097">
    <property type="entry name" value="zf-C3HC4"/>
    <property type="match status" value="1"/>
</dbReference>
<dbReference type="GO" id="GO:0008270">
    <property type="term" value="F:zinc ion binding"/>
    <property type="evidence" value="ECO:0007669"/>
    <property type="project" value="UniProtKB-KW"/>
</dbReference>
<dbReference type="InterPro" id="IPR013083">
    <property type="entry name" value="Znf_RING/FYVE/PHD"/>
</dbReference>
<feature type="domain" description="RING-type" evidence="8">
    <location>
        <begin position="90"/>
        <end position="134"/>
    </location>
</feature>
<dbReference type="SUPFAM" id="SSF57850">
    <property type="entry name" value="RING/U-box"/>
    <property type="match status" value="1"/>
</dbReference>
<name>A0A8K0MQH7_9ROSA</name>